<keyword evidence="2" id="KW-0560">Oxidoreductase</keyword>
<organism evidence="2 3">
    <name type="scientific">Mangrovibacterium diazotrophicum</name>
    <dbReference type="NCBI Taxonomy" id="1261403"/>
    <lineage>
        <taxon>Bacteria</taxon>
        <taxon>Pseudomonadati</taxon>
        <taxon>Bacteroidota</taxon>
        <taxon>Bacteroidia</taxon>
        <taxon>Marinilabiliales</taxon>
        <taxon>Prolixibacteraceae</taxon>
        <taxon>Mangrovibacterium</taxon>
    </lineage>
</organism>
<sequence>MNSVSFTKPKTVYYSTIHYFHNIMSDLINDFREYREKMNEKILGSGNKVMKRIYGVDTLAYQEGALSTQTKEMLGLVSSMVLRCDDCIKYHLEKCHELGLTTDEIFEVFSIANLVGGTIVIPHTRRAVEYWEALNEKAGINAKS</sequence>
<dbReference type="AlphaFoldDB" id="A0A419VVM1"/>
<dbReference type="InterPro" id="IPR004675">
    <property type="entry name" value="AhpD_core"/>
</dbReference>
<dbReference type="InterPro" id="IPR029032">
    <property type="entry name" value="AhpD-like"/>
</dbReference>
<protein>
    <submittedName>
        <fullName evidence="2">AhpD family alkylhydroperoxidase</fullName>
    </submittedName>
</protein>
<reference evidence="2 3" key="1">
    <citation type="submission" date="2018-09" db="EMBL/GenBank/DDBJ databases">
        <title>Genomic Encyclopedia of Archaeal and Bacterial Type Strains, Phase II (KMG-II): from individual species to whole genera.</title>
        <authorList>
            <person name="Goeker M."/>
        </authorList>
    </citation>
    <scope>NUCLEOTIDE SEQUENCE [LARGE SCALE GENOMIC DNA]</scope>
    <source>
        <strain evidence="2 3">DSM 27148</strain>
    </source>
</reference>
<keyword evidence="3" id="KW-1185">Reference proteome</keyword>
<accession>A0A419VVM1</accession>
<evidence type="ECO:0000313" key="2">
    <source>
        <dbReference type="EMBL" id="RKD86096.1"/>
    </source>
</evidence>
<dbReference type="NCBIfam" id="TIGR00778">
    <property type="entry name" value="ahpD_dom"/>
    <property type="match status" value="1"/>
</dbReference>
<name>A0A419VVM1_9BACT</name>
<dbReference type="Gene3D" id="1.20.1290.10">
    <property type="entry name" value="AhpD-like"/>
    <property type="match status" value="1"/>
</dbReference>
<dbReference type="Proteomes" id="UP000283387">
    <property type="component" value="Unassembled WGS sequence"/>
</dbReference>
<dbReference type="Pfam" id="PF02627">
    <property type="entry name" value="CMD"/>
    <property type="match status" value="1"/>
</dbReference>
<dbReference type="PANTHER" id="PTHR33930:SF2">
    <property type="entry name" value="BLR3452 PROTEIN"/>
    <property type="match status" value="1"/>
</dbReference>
<evidence type="ECO:0000259" key="1">
    <source>
        <dbReference type="Pfam" id="PF02627"/>
    </source>
</evidence>
<gene>
    <name evidence="2" type="ORF">BC643_4412</name>
</gene>
<dbReference type="RefSeq" id="WP_245995043.1">
    <property type="nucleotide sequence ID" value="NZ_RAPN01000005.1"/>
</dbReference>
<evidence type="ECO:0000313" key="3">
    <source>
        <dbReference type="Proteomes" id="UP000283387"/>
    </source>
</evidence>
<feature type="domain" description="Carboxymuconolactone decarboxylase-like" evidence="1">
    <location>
        <begin position="49"/>
        <end position="129"/>
    </location>
</feature>
<keyword evidence="2" id="KW-0575">Peroxidase</keyword>
<dbReference type="SUPFAM" id="SSF69118">
    <property type="entry name" value="AhpD-like"/>
    <property type="match status" value="1"/>
</dbReference>
<dbReference type="GO" id="GO:0051920">
    <property type="term" value="F:peroxiredoxin activity"/>
    <property type="evidence" value="ECO:0007669"/>
    <property type="project" value="InterPro"/>
</dbReference>
<proteinExistence type="predicted"/>
<comment type="caution">
    <text evidence="2">The sequence shown here is derived from an EMBL/GenBank/DDBJ whole genome shotgun (WGS) entry which is preliminary data.</text>
</comment>
<dbReference type="InterPro" id="IPR003779">
    <property type="entry name" value="CMD-like"/>
</dbReference>
<dbReference type="EMBL" id="RAPN01000005">
    <property type="protein sequence ID" value="RKD86096.1"/>
    <property type="molecule type" value="Genomic_DNA"/>
</dbReference>
<dbReference type="PANTHER" id="PTHR33930">
    <property type="entry name" value="ALKYL HYDROPEROXIDE REDUCTASE AHPD"/>
    <property type="match status" value="1"/>
</dbReference>